<dbReference type="AlphaFoldDB" id="A0A9W7YF15"/>
<reference evidence="2" key="1">
    <citation type="submission" date="2022-07" db="EMBL/GenBank/DDBJ databases">
        <title>Phylogenomic reconstructions and comparative analyses of Kickxellomycotina fungi.</title>
        <authorList>
            <person name="Reynolds N.K."/>
            <person name="Stajich J.E."/>
            <person name="Barry K."/>
            <person name="Grigoriev I.V."/>
            <person name="Crous P."/>
            <person name="Smith M.E."/>
        </authorList>
    </citation>
    <scope>NUCLEOTIDE SEQUENCE</scope>
    <source>
        <strain evidence="2">BCRC 34381</strain>
    </source>
</reference>
<dbReference type="EMBL" id="JANBOI010000251">
    <property type="protein sequence ID" value="KAJ1732172.1"/>
    <property type="molecule type" value="Genomic_DNA"/>
</dbReference>
<feature type="region of interest" description="Disordered" evidence="1">
    <location>
        <begin position="166"/>
        <end position="192"/>
    </location>
</feature>
<evidence type="ECO:0000313" key="2">
    <source>
        <dbReference type="EMBL" id="KAJ1732172.1"/>
    </source>
</evidence>
<feature type="compositionally biased region" description="Basic and acidic residues" evidence="1">
    <location>
        <begin position="226"/>
        <end position="240"/>
    </location>
</feature>
<feature type="region of interest" description="Disordered" evidence="1">
    <location>
        <begin position="19"/>
        <end position="56"/>
    </location>
</feature>
<protein>
    <recommendedName>
        <fullName evidence="4">Transcription elongation factor Eaf N-terminal domain-containing protein</fullName>
    </recommendedName>
</protein>
<organism evidence="2 3">
    <name type="scientific">Coemansia biformis</name>
    <dbReference type="NCBI Taxonomy" id="1286918"/>
    <lineage>
        <taxon>Eukaryota</taxon>
        <taxon>Fungi</taxon>
        <taxon>Fungi incertae sedis</taxon>
        <taxon>Zoopagomycota</taxon>
        <taxon>Kickxellomycotina</taxon>
        <taxon>Kickxellomycetes</taxon>
        <taxon>Kickxellales</taxon>
        <taxon>Kickxellaceae</taxon>
        <taxon>Coemansia</taxon>
    </lineage>
</organism>
<comment type="caution">
    <text evidence="2">The sequence shown here is derived from an EMBL/GenBank/DDBJ whole genome shotgun (WGS) entry which is preliminary data.</text>
</comment>
<dbReference type="Proteomes" id="UP001143981">
    <property type="component" value="Unassembled WGS sequence"/>
</dbReference>
<feature type="compositionally biased region" description="Basic and acidic residues" evidence="1">
    <location>
        <begin position="378"/>
        <end position="395"/>
    </location>
</feature>
<accession>A0A9W7YF15</accession>
<evidence type="ECO:0000313" key="3">
    <source>
        <dbReference type="Proteomes" id="UP001143981"/>
    </source>
</evidence>
<proteinExistence type="predicted"/>
<feature type="compositionally biased region" description="Acidic residues" evidence="1">
    <location>
        <begin position="205"/>
        <end position="216"/>
    </location>
</feature>
<name>A0A9W7YF15_9FUNG</name>
<sequence length="414" mass="44130">MSINLDEQIEYPLRVGASLCGNDRQDEGAESGAEEDGFHVVSRHLPRTTTRVSRETLEGATQLRARFPGGRGSASGKSSLLLEADARDQKSVCTYDGELERISAQASNDDDSDDEVTCLLIYDDELKAFTIEKLASRAEITSGCLSNVAAAGAGASTGMLALPANTHGASSARRKGALRAESRRESDSVADEVMDDELAKELEGLLDNDSDDDGGGGDDAAANSERANRADSARHRDARVDSEELLSAALTRTMDDAMLSEVGSDDDEFEAIGSSKAPDECGESDHDNSGHRSDDDDDDDEMMFEVIDLPTSLGTAPSFSPQSGHIGGSLMEDDSDQFEDVSASRIDSIDSIDSKGAASDDALFADSFPASPMGYTDPHLHQRDPKQHTPAHDTDTPDEFEEVDLDLARSQPGS</sequence>
<evidence type="ECO:0000256" key="1">
    <source>
        <dbReference type="SAM" id="MobiDB-lite"/>
    </source>
</evidence>
<feature type="region of interest" description="Disordered" evidence="1">
    <location>
        <begin position="261"/>
        <end position="414"/>
    </location>
</feature>
<feature type="compositionally biased region" description="Acidic residues" evidence="1">
    <location>
        <begin position="396"/>
        <end position="405"/>
    </location>
</feature>
<feature type="compositionally biased region" description="Basic and acidic residues" evidence="1">
    <location>
        <begin position="277"/>
        <end position="294"/>
    </location>
</feature>
<keyword evidence="3" id="KW-1185">Reference proteome</keyword>
<feature type="compositionally biased region" description="Basic and acidic residues" evidence="1">
    <location>
        <begin position="178"/>
        <end position="187"/>
    </location>
</feature>
<dbReference type="OrthoDB" id="125903at2759"/>
<feature type="compositionally biased region" description="Polar residues" evidence="1">
    <location>
        <begin position="312"/>
        <end position="323"/>
    </location>
</feature>
<feature type="region of interest" description="Disordered" evidence="1">
    <location>
        <begin position="205"/>
        <end position="240"/>
    </location>
</feature>
<gene>
    <name evidence="2" type="ORF">LPJ61_002176</name>
</gene>
<evidence type="ECO:0008006" key="4">
    <source>
        <dbReference type="Google" id="ProtNLM"/>
    </source>
</evidence>
<feature type="compositionally biased region" description="Low complexity" evidence="1">
    <location>
        <begin position="340"/>
        <end position="371"/>
    </location>
</feature>